<feature type="transmembrane region" description="Helical" evidence="1">
    <location>
        <begin position="21"/>
        <end position="44"/>
    </location>
</feature>
<feature type="transmembrane region" description="Helical" evidence="1">
    <location>
        <begin position="170"/>
        <end position="188"/>
    </location>
</feature>
<evidence type="ECO:0000313" key="3">
    <source>
        <dbReference type="Proteomes" id="UP001596368"/>
    </source>
</evidence>
<feature type="transmembrane region" description="Helical" evidence="1">
    <location>
        <begin position="97"/>
        <end position="120"/>
    </location>
</feature>
<reference evidence="2 3" key="1">
    <citation type="journal article" date="2019" name="Int. J. Syst. Evol. Microbiol.">
        <title>The Global Catalogue of Microorganisms (GCM) 10K type strain sequencing project: providing services to taxonomists for standard genome sequencing and annotation.</title>
        <authorList>
            <consortium name="The Broad Institute Genomics Platform"/>
            <consortium name="The Broad Institute Genome Sequencing Center for Infectious Disease"/>
            <person name="Wu L."/>
            <person name="Ma J."/>
        </authorList>
    </citation>
    <scope>NUCLEOTIDE SEQUENCE [LARGE SCALE GENOMIC DNA]</scope>
    <source>
        <strain evidence="2 3">DT92</strain>
    </source>
</reference>
<evidence type="ECO:0000256" key="1">
    <source>
        <dbReference type="SAM" id="Phobius"/>
    </source>
</evidence>
<proteinExistence type="predicted"/>
<gene>
    <name evidence="2" type="ORF">ACFQRB_14510</name>
</gene>
<keyword evidence="1" id="KW-0472">Membrane</keyword>
<dbReference type="EMBL" id="JBHSZG010000001">
    <property type="protein sequence ID" value="MFC7137335.1"/>
    <property type="molecule type" value="Genomic_DNA"/>
</dbReference>
<keyword evidence="1" id="KW-0812">Transmembrane</keyword>
<dbReference type="AlphaFoldDB" id="A0ABD5XW84"/>
<keyword evidence="3" id="KW-1185">Reference proteome</keyword>
<evidence type="ECO:0000313" key="2">
    <source>
        <dbReference type="EMBL" id="MFC7137335.1"/>
    </source>
</evidence>
<accession>A0ABD5XW84</accession>
<keyword evidence="1" id="KW-1133">Transmembrane helix</keyword>
<feature type="transmembrane region" description="Helical" evidence="1">
    <location>
        <begin position="132"/>
        <end position="158"/>
    </location>
</feature>
<dbReference type="Proteomes" id="UP001596368">
    <property type="component" value="Unassembled WGS sequence"/>
</dbReference>
<comment type="caution">
    <text evidence="2">The sequence shown here is derived from an EMBL/GenBank/DDBJ whole genome shotgun (WGS) entry which is preliminary data.</text>
</comment>
<organism evidence="2 3">
    <name type="scientific">Halobaculum litoreum</name>
    <dbReference type="NCBI Taxonomy" id="3031998"/>
    <lineage>
        <taxon>Archaea</taxon>
        <taxon>Methanobacteriati</taxon>
        <taxon>Methanobacteriota</taxon>
        <taxon>Stenosarchaea group</taxon>
        <taxon>Halobacteria</taxon>
        <taxon>Halobacteriales</taxon>
        <taxon>Haloferacaceae</taxon>
        <taxon>Halobaculum</taxon>
    </lineage>
</organism>
<name>A0ABD5XW84_9EURY</name>
<sequence length="207" mass="19654">MSREGAAVAVARTRRALAAALADRVAAGVSVAATVGYVLVYLVAVGDLGRASAGVVGAGGGAAVATTVAADPLARALGGEAVALVTLGPLEVLVAPATLGVATGLGLLVGANLGLSALAWRAPAACGVSPASGLAAGLPALLSGTACCGPLVFLVLGVQATGTALTAVAWLRPVAALLLAASLVWAAWRLDVQASAADSSGKTLSGT</sequence>
<protein>
    <submittedName>
        <fullName evidence="2">Uncharacterized protein</fullName>
    </submittedName>
</protein>